<sequence>MNQEFLKQVESFNYDFCSIEIDGKMESINLPFWSFTEIESGLALREEWDVLENFIPFYGNWHSLFCLDSKSGAVIYINDEREIIYSWNNTENFINCLSSVEVAFESNIEPISAWLSPELFAKVTKE</sequence>
<accession>A0ABV7FL79</accession>
<comment type="caution">
    <text evidence="1">The sequence shown here is derived from an EMBL/GenBank/DDBJ whole genome shotgun (WGS) entry which is preliminary data.</text>
</comment>
<dbReference type="InterPro" id="IPR037883">
    <property type="entry name" value="Knr4/Smi1-like_sf"/>
</dbReference>
<evidence type="ECO:0000313" key="1">
    <source>
        <dbReference type="EMBL" id="MFC3116634.1"/>
    </source>
</evidence>
<gene>
    <name evidence="1" type="ORF">ACFODX_13765</name>
</gene>
<reference evidence="2" key="1">
    <citation type="journal article" date="2019" name="Int. J. Syst. Evol. Microbiol.">
        <title>The Global Catalogue of Microorganisms (GCM) 10K type strain sequencing project: providing services to taxonomists for standard genome sequencing and annotation.</title>
        <authorList>
            <consortium name="The Broad Institute Genomics Platform"/>
            <consortium name="The Broad Institute Genome Sequencing Center for Infectious Disease"/>
            <person name="Wu L."/>
            <person name="Ma J."/>
        </authorList>
    </citation>
    <scope>NUCLEOTIDE SEQUENCE [LARGE SCALE GENOMIC DNA]</scope>
    <source>
        <strain evidence="2">KCTC 52237</strain>
    </source>
</reference>
<dbReference type="EMBL" id="JBHRTF010000005">
    <property type="protein sequence ID" value="MFC3116634.1"/>
    <property type="molecule type" value="Genomic_DNA"/>
</dbReference>
<dbReference type="RefSeq" id="WP_378120131.1">
    <property type="nucleotide sequence ID" value="NZ_JBHRTF010000005.1"/>
</dbReference>
<organism evidence="1 2">
    <name type="scientific">Cellvibrio fontiphilus</name>
    <dbReference type="NCBI Taxonomy" id="1815559"/>
    <lineage>
        <taxon>Bacteria</taxon>
        <taxon>Pseudomonadati</taxon>
        <taxon>Pseudomonadota</taxon>
        <taxon>Gammaproteobacteria</taxon>
        <taxon>Cellvibrionales</taxon>
        <taxon>Cellvibrionaceae</taxon>
        <taxon>Cellvibrio</taxon>
    </lineage>
</organism>
<proteinExistence type="predicted"/>
<keyword evidence="2" id="KW-1185">Reference proteome</keyword>
<name>A0ABV7FL79_9GAMM</name>
<protein>
    <submittedName>
        <fullName evidence="1">Cell wall assembly protein</fullName>
    </submittedName>
</protein>
<dbReference type="Gene3D" id="3.40.1580.10">
    <property type="entry name" value="SMI1/KNR4-like"/>
    <property type="match status" value="1"/>
</dbReference>
<evidence type="ECO:0000313" key="2">
    <source>
        <dbReference type="Proteomes" id="UP001595555"/>
    </source>
</evidence>
<dbReference type="Proteomes" id="UP001595555">
    <property type="component" value="Unassembled WGS sequence"/>
</dbReference>
<dbReference type="SUPFAM" id="SSF160631">
    <property type="entry name" value="SMI1/KNR4-like"/>
    <property type="match status" value="1"/>
</dbReference>